<feature type="compositionally biased region" description="Basic and acidic residues" evidence="1">
    <location>
        <begin position="1146"/>
        <end position="1156"/>
    </location>
</feature>
<dbReference type="InterPro" id="IPR031325">
    <property type="entry name" value="RHS_repeat"/>
</dbReference>
<dbReference type="EMBL" id="FNCO01000034">
    <property type="protein sequence ID" value="SDJ51180.1"/>
    <property type="molecule type" value="Genomic_DNA"/>
</dbReference>
<dbReference type="PANTHER" id="PTHR32305">
    <property type="match status" value="1"/>
</dbReference>
<name>A0A1G8UDU5_9PSED</name>
<evidence type="ECO:0000256" key="2">
    <source>
        <dbReference type="SAM" id="Phobius"/>
    </source>
</evidence>
<dbReference type="PANTHER" id="PTHR32305:SF15">
    <property type="entry name" value="PROTEIN RHSA-RELATED"/>
    <property type="match status" value="1"/>
</dbReference>
<dbReference type="NCBIfam" id="TIGR03696">
    <property type="entry name" value="Rhs_assc_core"/>
    <property type="match status" value="1"/>
</dbReference>
<keyword evidence="2" id="KW-1133">Transmembrane helix</keyword>
<dbReference type="NCBIfam" id="TIGR01643">
    <property type="entry name" value="YD_repeat_2x"/>
    <property type="match status" value="2"/>
</dbReference>
<evidence type="ECO:0000256" key="1">
    <source>
        <dbReference type="SAM" id="MobiDB-lite"/>
    </source>
</evidence>
<gene>
    <name evidence="3" type="ORF">SAMN05216605_13413</name>
</gene>
<dbReference type="STRING" id="89065.SAMN05216605_13413"/>
<keyword evidence="2" id="KW-0472">Membrane</keyword>
<dbReference type="OrthoDB" id="5862074at2"/>
<dbReference type="Gene3D" id="2.180.10.10">
    <property type="entry name" value="RHS repeat-associated core"/>
    <property type="match status" value="2"/>
</dbReference>
<dbReference type="Pfam" id="PF05593">
    <property type="entry name" value="RHS_repeat"/>
    <property type="match status" value="1"/>
</dbReference>
<feature type="transmembrane region" description="Helical" evidence="2">
    <location>
        <begin position="1021"/>
        <end position="1039"/>
    </location>
</feature>
<feature type="compositionally biased region" description="Low complexity" evidence="1">
    <location>
        <begin position="1134"/>
        <end position="1144"/>
    </location>
</feature>
<dbReference type="AlphaFoldDB" id="A0A1G8UDU5"/>
<accession>A0A1G8UDU5</accession>
<evidence type="ECO:0000313" key="3">
    <source>
        <dbReference type="EMBL" id="SDJ51180.1"/>
    </source>
</evidence>
<dbReference type="RefSeq" id="WP_143024546.1">
    <property type="nucleotide sequence ID" value="NZ_FNCO01000034.1"/>
</dbReference>
<keyword evidence="2" id="KW-0812">Transmembrane</keyword>
<feature type="transmembrane region" description="Helical" evidence="2">
    <location>
        <begin position="981"/>
        <end position="1001"/>
    </location>
</feature>
<feature type="region of interest" description="Disordered" evidence="1">
    <location>
        <begin position="1129"/>
        <end position="1156"/>
    </location>
</feature>
<dbReference type="InterPro" id="IPR050708">
    <property type="entry name" value="T6SS_VgrG/RHS"/>
</dbReference>
<dbReference type="InterPro" id="IPR022385">
    <property type="entry name" value="Rhs_assc_core"/>
</dbReference>
<sequence>RRCVVSALERHFTAFVQSPRKLGEAAPTLRSVYRYSIKPTLGTLSDWLALDSETLLQVDGNGDIELQRTETQYIDNVSDPFLFGRKHVEAVTLNGFTQTSLFEYSKPLNDTKTKRFEGEYVQRTVELRSTNLDAAKKEITSEYSLLNGEPLLTRDDNDVAIRYRYDVLGRVVEEKVAPDTDYEASRFYSYGLSGAVGNKAMQESTDVKGVKTRTWLDGLHRTVREERQDVDAVESGNAPAWRLTYSAEHDLLGNLAAETEYDWINGDIPYVSTFDYDDWGEQRCVTGPDGIQQHQVNDPVALMRTEWREYAQTKLKSDKTQTTQNLFEKPLKVRRTDEEGHAYLHEYFYDGLGRSVEEYDALNRRTLYSYDAFDRMVETELADGAWVKRDYALHSREDLPVLISVNDIVLGEQAFDGLERRIMARTGGREETFTYRPGQNQPESVQRPSGKVIEYQYTPQLGEEPKQRVMAGSTADYEYDVQNARLIECIEQPGPGRQGQQAVKMSRKYFSTGKLKSERRIQGSDDSEAHYHYSLRGRLITFTDVFQQAQTCEYDAAGRLSTTRLAEVTTTFTYDDLGRAANVQTLDTALRNQVFITLTYDGFGREAVRVFDFGDERQQLTQRYNEVDAVVQRTLERVNSDGTPTEVLRDEQYEYDLRARLRHYRCTGTQCPLDPYGKTLKEQVFDFDALNNLTTVTTLFVDGSAQGQNTATYVYSGVDPTQLREVRNVSTDPAYPALIMLDYDQDGNLTVDEQGRQLAYDDIGRLISVSAVPGESANTYHYDALDTLSGRSDGSTSESRFYLDAQLVSQKESNGNQLSFMRGGDHLLAERSKSGEDSPGKNLLLVNDSRVTVLGEIDQQRVHTHSYTAYGHREEASQTASHLGFNGERCEDAGGYLLGAGYRAYNPVLMRFHSPDSLSPFDEGGWNPYAYCVGDPVNFVDPTGHLPSWAMMAIGIVGGIALGVVSGGVGTLVAGTMAASTAAAVGNASMVLGVGLELASAGTGVAGTVMGGEEGNLLGKISMGLGFAAGVVGGFGVGMKLKVRTTNKMEAAQYGKKGHAEDYAPIARIATERGRPTTSQAPGRGIHTEGRSNAQQLNNRVKGAAARKVERKKLPRAVERRQELLSYFNAKTPQQQAEQAARSAAIRRERLKGTKA</sequence>
<organism evidence="3 4">
    <name type="scientific">Pseudomonas abietaniphila</name>
    <dbReference type="NCBI Taxonomy" id="89065"/>
    <lineage>
        <taxon>Bacteria</taxon>
        <taxon>Pseudomonadati</taxon>
        <taxon>Pseudomonadota</taxon>
        <taxon>Gammaproteobacteria</taxon>
        <taxon>Pseudomonadales</taxon>
        <taxon>Pseudomonadaceae</taxon>
        <taxon>Pseudomonas</taxon>
    </lineage>
</organism>
<dbReference type="Proteomes" id="UP000182894">
    <property type="component" value="Unassembled WGS sequence"/>
</dbReference>
<proteinExistence type="predicted"/>
<keyword evidence="4" id="KW-1185">Reference proteome</keyword>
<protein>
    <submittedName>
        <fullName evidence="3">RHS repeat-associated core domain-containing protein</fullName>
    </submittedName>
</protein>
<dbReference type="InterPro" id="IPR006530">
    <property type="entry name" value="YD"/>
</dbReference>
<feature type="transmembrane region" description="Helical" evidence="2">
    <location>
        <begin position="949"/>
        <end position="974"/>
    </location>
</feature>
<evidence type="ECO:0000313" key="4">
    <source>
        <dbReference type="Proteomes" id="UP000182894"/>
    </source>
</evidence>
<feature type="non-terminal residue" evidence="3">
    <location>
        <position position="1"/>
    </location>
</feature>
<reference evidence="4" key="1">
    <citation type="submission" date="2016-10" db="EMBL/GenBank/DDBJ databases">
        <authorList>
            <person name="Varghese N."/>
            <person name="Submissions S."/>
        </authorList>
    </citation>
    <scope>NUCLEOTIDE SEQUENCE [LARGE SCALE GENOMIC DNA]</scope>
    <source>
        <strain evidence="4">ATCC 700689</strain>
    </source>
</reference>